<dbReference type="GO" id="GO:0035556">
    <property type="term" value="P:intracellular signal transduction"/>
    <property type="evidence" value="ECO:0007669"/>
    <property type="project" value="InterPro"/>
</dbReference>
<evidence type="ECO:0000256" key="1">
    <source>
        <dbReference type="ARBA" id="ARBA00004196"/>
    </source>
</evidence>
<dbReference type="AlphaFoldDB" id="A0A1F7RN97"/>
<keyword evidence="5 7" id="KW-1133">Transmembrane helix</keyword>
<dbReference type="GO" id="GO:0006171">
    <property type="term" value="P:cAMP biosynthetic process"/>
    <property type="evidence" value="ECO:0007669"/>
    <property type="project" value="TreeGrafter"/>
</dbReference>
<dbReference type="FunFam" id="3.30.70.1230:FF:000016">
    <property type="entry name" value="Adenylate/guanylate cyclase domain-containing protein"/>
    <property type="match status" value="1"/>
</dbReference>
<dbReference type="EMBL" id="MGDD01000294">
    <property type="protein sequence ID" value="OGL43035.1"/>
    <property type="molecule type" value="Genomic_DNA"/>
</dbReference>
<dbReference type="InterPro" id="IPR029787">
    <property type="entry name" value="Nucleotide_cyclase"/>
</dbReference>
<keyword evidence="4 7" id="KW-0812">Transmembrane</keyword>
<evidence type="ECO:0000256" key="6">
    <source>
        <dbReference type="ARBA" id="ARBA00023136"/>
    </source>
</evidence>
<dbReference type="Gene3D" id="3.30.70.1230">
    <property type="entry name" value="Nucleotide cyclase"/>
    <property type="match status" value="1"/>
</dbReference>
<comment type="caution">
    <text evidence="9">The sequence shown here is derived from an EMBL/GenBank/DDBJ whole genome shotgun (WGS) entry which is preliminary data.</text>
</comment>
<evidence type="ECO:0000256" key="7">
    <source>
        <dbReference type="SAM" id="Phobius"/>
    </source>
</evidence>
<name>A0A1F7RN97_9BACT</name>
<dbReference type="Proteomes" id="UP000179266">
    <property type="component" value="Unassembled WGS sequence"/>
</dbReference>
<dbReference type="InterPro" id="IPR050697">
    <property type="entry name" value="Adenylyl/Guanylyl_Cyclase_3/4"/>
</dbReference>
<dbReference type="PROSITE" id="PS50125">
    <property type="entry name" value="GUANYLATE_CYCLASE_2"/>
    <property type="match status" value="1"/>
</dbReference>
<dbReference type="InterPro" id="IPR007890">
    <property type="entry name" value="CHASE2"/>
</dbReference>
<gene>
    <name evidence="9" type="ORF">A2161_01200</name>
</gene>
<dbReference type="SMART" id="SM00044">
    <property type="entry name" value="CYCc"/>
    <property type="match status" value="1"/>
</dbReference>
<evidence type="ECO:0000256" key="5">
    <source>
        <dbReference type="ARBA" id="ARBA00022989"/>
    </source>
</evidence>
<dbReference type="GO" id="GO:0004016">
    <property type="term" value="F:adenylate cyclase activity"/>
    <property type="evidence" value="ECO:0007669"/>
    <property type="project" value="UniProtKB-ARBA"/>
</dbReference>
<feature type="transmembrane region" description="Helical" evidence="7">
    <location>
        <begin position="326"/>
        <end position="344"/>
    </location>
</feature>
<dbReference type="PANTHER" id="PTHR43081:SF1">
    <property type="entry name" value="ADENYLATE CYCLASE, TERMINAL-DIFFERENTIATION SPECIFIC"/>
    <property type="match status" value="1"/>
</dbReference>
<feature type="transmembrane region" description="Helical" evidence="7">
    <location>
        <begin position="351"/>
        <end position="370"/>
    </location>
</feature>
<sequence>MTQSDARKKRQKKIFTALLFPFIITAILFALAAFDLTHRLFLRSEDYFYSSRFYYRGIWYPTESRTALVAVTHQALQELGEFGIWPRSYHAEVIDRLVRADAKLIVFDIIFSTEKEHDEDLANAIKNARGRVILACEHLHQVMGKNAVVSTMELPLKMFTDAGAELGIVNLIGDDFGTINDYIPYIFSDRIYPTLGLKAALKYLNINTVPEDFLTQNNYLNFKNIRIPLNPGNGEIPINHMGPAGRIPTYSYEQILSEKGFNILLDKKVLKDKIIFIGATDPSLQDTYRTAYSTFYDGQETPGVEIHAQLAESILNRNFLRYSPRYTGAIIVFLCSLITSLLIFRFGPYRSALFASGFLVIFLIGGHLIFNYKSIIIPMFMPMLAVAVTYLVESVYFYLIEQKEKKIIRGYFQHYLTKSLVDELIKNPSLVKLGGEKRVMTALFSDIAGFTTISESMKVEELVILLNEYLSEMTGIVLAHEGLLDKYEGDAIMAEFGAPIQREDHALRGCLTAIEMQKKLVSLREKWIQEGKPEIYVRIGINTGEMVVGNMGSRERFDYTVIGDHVNLASRLEGANKQYQTSIMISEFTYEHVKNQVLARELDLIRVKGKKQAVKIYELICHLDDPLCIDKKKIIDEFHSGLHSYKNKNWTEAEKKFRNVLESDSNDGPSKIYLDRCRMFRMSPPPEDWDGIFSMKTK</sequence>
<evidence type="ECO:0000256" key="4">
    <source>
        <dbReference type="ARBA" id="ARBA00022692"/>
    </source>
</evidence>
<feature type="transmembrane region" description="Helical" evidence="7">
    <location>
        <begin position="14"/>
        <end position="34"/>
    </location>
</feature>
<proteinExistence type="inferred from homology"/>
<organism evidence="9 10">
    <name type="scientific">Candidatus Schekmanbacteria bacterium RBG_13_48_7</name>
    <dbReference type="NCBI Taxonomy" id="1817878"/>
    <lineage>
        <taxon>Bacteria</taxon>
        <taxon>Candidatus Schekmaniibacteriota</taxon>
    </lineage>
</organism>
<accession>A0A1F7RN97</accession>
<evidence type="ECO:0000256" key="2">
    <source>
        <dbReference type="ARBA" id="ARBA00005381"/>
    </source>
</evidence>
<dbReference type="SMART" id="SM01080">
    <property type="entry name" value="CHASE2"/>
    <property type="match status" value="1"/>
</dbReference>
<evidence type="ECO:0000313" key="10">
    <source>
        <dbReference type="Proteomes" id="UP000179266"/>
    </source>
</evidence>
<dbReference type="Pfam" id="PF00211">
    <property type="entry name" value="Guanylate_cyc"/>
    <property type="match status" value="1"/>
</dbReference>
<dbReference type="SUPFAM" id="SSF55073">
    <property type="entry name" value="Nucleotide cyclase"/>
    <property type="match status" value="1"/>
</dbReference>
<comment type="similarity">
    <text evidence="2">Belongs to the adenylyl cyclase class-3 family.</text>
</comment>
<keyword evidence="3" id="KW-1003">Cell membrane</keyword>
<dbReference type="CDD" id="cd07302">
    <property type="entry name" value="CHD"/>
    <property type="match status" value="1"/>
</dbReference>
<reference evidence="9 10" key="1">
    <citation type="journal article" date="2016" name="Nat. Commun.">
        <title>Thousands of microbial genomes shed light on interconnected biogeochemical processes in an aquifer system.</title>
        <authorList>
            <person name="Anantharaman K."/>
            <person name="Brown C.T."/>
            <person name="Hug L.A."/>
            <person name="Sharon I."/>
            <person name="Castelle C.J."/>
            <person name="Probst A.J."/>
            <person name="Thomas B.C."/>
            <person name="Singh A."/>
            <person name="Wilkins M.J."/>
            <person name="Karaoz U."/>
            <person name="Brodie E.L."/>
            <person name="Williams K.H."/>
            <person name="Hubbard S.S."/>
            <person name="Banfield J.F."/>
        </authorList>
    </citation>
    <scope>NUCLEOTIDE SEQUENCE [LARGE SCALE GENOMIC DNA]</scope>
</reference>
<evidence type="ECO:0000256" key="3">
    <source>
        <dbReference type="ARBA" id="ARBA00022475"/>
    </source>
</evidence>
<protein>
    <recommendedName>
        <fullName evidence="8">Guanylate cyclase domain-containing protein</fullName>
    </recommendedName>
</protein>
<evidence type="ECO:0000259" key="8">
    <source>
        <dbReference type="PROSITE" id="PS50125"/>
    </source>
</evidence>
<dbReference type="GO" id="GO:0030313">
    <property type="term" value="C:cell envelope"/>
    <property type="evidence" value="ECO:0007669"/>
    <property type="project" value="UniProtKB-SubCell"/>
</dbReference>
<keyword evidence="6 7" id="KW-0472">Membrane</keyword>
<dbReference type="Pfam" id="PF05226">
    <property type="entry name" value="CHASE2"/>
    <property type="match status" value="1"/>
</dbReference>
<evidence type="ECO:0000313" key="9">
    <source>
        <dbReference type="EMBL" id="OGL43035.1"/>
    </source>
</evidence>
<feature type="domain" description="Guanylate cyclase" evidence="8">
    <location>
        <begin position="441"/>
        <end position="573"/>
    </location>
</feature>
<feature type="transmembrane region" description="Helical" evidence="7">
    <location>
        <begin position="376"/>
        <end position="399"/>
    </location>
</feature>
<dbReference type="InterPro" id="IPR001054">
    <property type="entry name" value="A/G_cyclase"/>
</dbReference>
<dbReference type="PANTHER" id="PTHR43081">
    <property type="entry name" value="ADENYLATE CYCLASE, TERMINAL-DIFFERENTIATION SPECIFIC-RELATED"/>
    <property type="match status" value="1"/>
</dbReference>
<comment type="subcellular location">
    <subcellularLocation>
        <location evidence="1">Cell envelope</location>
    </subcellularLocation>
</comment>